<gene>
    <name evidence="2" type="ORF">E0L31_18830</name>
    <name evidence="3" type="ORF">FOT62_20740</name>
</gene>
<accession>A0A5C7BYQ1</accession>
<dbReference type="PROSITE" id="PS51257">
    <property type="entry name" value="PROKAR_LIPOPROTEIN"/>
    <property type="match status" value="1"/>
</dbReference>
<evidence type="ECO:0008006" key="6">
    <source>
        <dbReference type="Google" id="ProtNLM"/>
    </source>
</evidence>
<proteinExistence type="predicted"/>
<reference evidence="3 5" key="2">
    <citation type="submission" date="2019-07" db="EMBL/GenBank/DDBJ databases">
        <title>Serratia strains were isolated from fresh produce.</title>
        <authorList>
            <person name="Cho G.-S."/>
            <person name="Stein M."/>
            <person name="Lee W."/>
            <person name="Suh S.H."/>
            <person name="Franz C.M.A.P."/>
        </authorList>
    </citation>
    <scope>NUCLEOTIDE SEQUENCE [LARGE SCALE GENOMIC DNA]</scope>
    <source>
        <strain evidence="3 5">S16</strain>
    </source>
</reference>
<dbReference type="AlphaFoldDB" id="A0A5C7BYQ1"/>
<evidence type="ECO:0000313" key="5">
    <source>
        <dbReference type="Proteomes" id="UP000321126"/>
    </source>
</evidence>
<evidence type="ECO:0000313" key="4">
    <source>
        <dbReference type="Proteomes" id="UP000298510"/>
    </source>
</evidence>
<dbReference type="Proteomes" id="UP000321126">
    <property type="component" value="Unassembled WGS sequence"/>
</dbReference>
<dbReference type="EMBL" id="VOUQ01000014">
    <property type="protein sequence ID" value="TXE28607.1"/>
    <property type="molecule type" value="Genomic_DNA"/>
</dbReference>
<evidence type="ECO:0000313" key="3">
    <source>
        <dbReference type="EMBL" id="TXE28607.1"/>
    </source>
</evidence>
<organism evidence="3 5">
    <name type="scientific">Serratia marcescens</name>
    <dbReference type="NCBI Taxonomy" id="615"/>
    <lineage>
        <taxon>Bacteria</taxon>
        <taxon>Pseudomonadati</taxon>
        <taxon>Pseudomonadota</taxon>
        <taxon>Gammaproteobacteria</taxon>
        <taxon>Enterobacterales</taxon>
        <taxon>Yersiniaceae</taxon>
        <taxon>Serratia</taxon>
    </lineage>
</organism>
<protein>
    <recommendedName>
        <fullName evidence="6">Lipoprotein</fullName>
    </recommendedName>
</protein>
<feature type="signal peptide" evidence="1">
    <location>
        <begin position="1"/>
        <end position="19"/>
    </location>
</feature>
<keyword evidence="1" id="KW-0732">Signal</keyword>
<evidence type="ECO:0000313" key="2">
    <source>
        <dbReference type="EMBL" id="TFU82802.1"/>
    </source>
</evidence>
<dbReference type="RefSeq" id="WP_147882326.1">
    <property type="nucleotide sequence ID" value="NZ_SPSG02000005.1"/>
</dbReference>
<dbReference type="EMBL" id="SPSG01002491">
    <property type="protein sequence ID" value="TFU82802.1"/>
    <property type="molecule type" value="Genomic_DNA"/>
</dbReference>
<sequence>MKKLMIGLVVLGLAGCAMSYTDIRKNPTQTFSTTKTLEQMETCLIPKLDSETYNGPAINTTVKPLEDGVTLVPLAGLEFIDLLKINTGTKVVYYGEGTRSVLFPERRIKVTLIAIKSCL</sequence>
<reference evidence="2 4" key="1">
    <citation type="submission" date="2019-03" db="EMBL/GenBank/DDBJ databases">
        <title>Serratia marcescens strain N2 draft genome.</title>
        <authorList>
            <person name="Yassin A."/>
            <person name="El-Kenawy N."/>
            <person name="Youssef N.H."/>
        </authorList>
    </citation>
    <scope>NUCLEOTIDE SEQUENCE [LARGE SCALE GENOMIC DNA]</scope>
    <source>
        <strain evidence="2 4">N2</strain>
    </source>
</reference>
<evidence type="ECO:0000256" key="1">
    <source>
        <dbReference type="SAM" id="SignalP"/>
    </source>
</evidence>
<feature type="chain" id="PRO_5022911873" description="Lipoprotein" evidence="1">
    <location>
        <begin position="20"/>
        <end position="119"/>
    </location>
</feature>
<comment type="caution">
    <text evidence="3">The sequence shown here is derived from an EMBL/GenBank/DDBJ whole genome shotgun (WGS) entry which is preliminary data.</text>
</comment>
<name>A0A5C7BYQ1_SERMA</name>